<evidence type="ECO:0000256" key="1">
    <source>
        <dbReference type="SAM" id="Coils"/>
    </source>
</evidence>
<feature type="coiled-coil region" evidence="1">
    <location>
        <begin position="129"/>
        <end position="163"/>
    </location>
</feature>
<dbReference type="Proteomes" id="UP000033616">
    <property type="component" value="Unassembled WGS sequence"/>
</dbReference>
<organism evidence="2 3">
    <name type="scientific">Orientia chuto str. Dubai</name>
    <dbReference type="NCBI Taxonomy" id="1359168"/>
    <lineage>
        <taxon>Bacteria</taxon>
        <taxon>Pseudomonadati</taxon>
        <taxon>Pseudomonadota</taxon>
        <taxon>Alphaproteobacteria</taxon>
        <taxon>Rickettsiales</taxon>
        <taxon>Rickettsiaceae</taxon>
        <taxon>Rickettsieae</taxon>
        <taxon>Orientia</taxon>
    </lineage>
</organism>
<dbReference type="OrthoDB" id="7161167at2"/>
<sequence>MIRSIFFTIILVLVLIGATKRNNTAEFIKEKRFPVYNYKYILKAQHNVSQNNLDDDFDQEDEESTNTAAINRQMYRQMLNKEALEENKEGKLSRNQSCNFSKGYKVSKVLPNKIIPNRLLDQNLKAEYYKEQEIKANRSNIDLSNLKDKIDKLEEELKLVKIQVKNPETTCLCNKISNTKTEFENKIDQE</sequence>
<dbReference type="RefSeq" id="WP_045797251.1">
    <property type="nucleotide sequence ID" value="NZ_LANP01000012.1"/>
</dbReference>
<name>A0A0F3MKC0_9RICK</name>
<protein>
    <submittedName>
        <fullName evidence="2">Uncharacterized protein</fullName>
    </submittedName>
</protein>
<comment type="caution">
    <text evidence="2">The sequence shown here is derived from an EMBL/GenBank/DDBJ whole genome shotgun (WGS) entry which is preliminary data.</text>
</comment>
<evidence type="ECO:0000313" key="2">
    <source>
        <dbReference type="EMBL" id="KJV56180.1"/>
    </source>
</evidence>
<dbReference type="PATRIC" id="fig|1359168.3.peg.153"/>
<gene>
    <name evidence="2" type="ORF">OCHUTO_0564</name>
</gene>
<keyword evidence="3" id="KW-1185">Reference proteome</keyword>
<dbReference type="STRING" id="1359168.OCHUTO_0564"/>
<keyword evidence="1" id="KW-0175">Coiled coil</keyword>
<dbReference type="AlphaFoldDB" id="A0A0F3MKC0"/>
<accession>A0A0F3MKC0</accession>
<proteinExistence type="predicted"/>
<dbReference type="EMBL" id="LANP01000012">
    <property type="protein sequence ID" value="KJV56180.1"/>
    <property type="molecule type" value="Genomic_DNA"/>
</dbReference>
<evidence type="ECO:0000313" key="3">
    <source>
        <dbReference type="Proteomes" id="UP000033616"/>
    </source>
</evidence>
<reference evidence="2 3" key="1">
    <citation type="submission" date="2015-02" db="EMBL/GenBank/DDBJ databases">
        <title>Genome Sequencing of Rickettsiales.</title>
        <authorList>
            <person name="Daugherty S.C."/>
            <person name="Su Q."/>
            <person name="Abolude K."/>
            <person name="Beier-Sexton M."/>
            <person name="Carlyon J.A."/>
            <person name="Carter R."/>
            <person name="Day N.P."/>
            <person name="Dumler S.J."/>
            <person name="Dyachenko V."/>
            <person name="Godinez A."/>
            <person name="Kurtti T.J."/>
            <person name="Lichay M."/>
            <person name="Mullins K.E."/>
            <person name="Ott S."/>
            <person name="Pappas-Brown V."/>
            <person name="Paris D.H."/>
            <person name="Patel P."/>
            <person name="Richards A.L."/>
            <person name="Sadzewicz L."/>
            <person name="Sears K."/>
            <person name="Seidman D."/>
            <person name="Sengamalay N."/>
            <person name="Stenos J."/>
            <person name="Tallon L.J."/>
            <person name="Vincent G."/>
            <person name="Fraser C.M."/>
            <person name="Munderloh U."/>
            <person name="Dunning-Hotopp J.C."/>
        </authorList>
    </citation>
    <scope>NUCLEOTIDE SEQUENCE [LARGE SCALE GENOMIC DNA]</scope>
    <source>
        <strain evidence="2 3">Fuller</strain>
    </source>
</reference>